<comment type="subcellular location">
    <subcellularLocation>
        <location evidence="1">Cell membrane</location>
        <topology evidence="1">Single-pass type I membrane protein</topology>
    </subcellularLocation>
</comment>
<organism evidence="17 18">
    <name type="scientific">Flavobacterium croceum DSM 17960</name>
    <dbReference type="NCBI Taxonomy" id="1121886"/>
    <lineage>
        <taxon>Bacteria</taxon>
        <taxon>Pseudomonadati</taxon>
        <taxon>Bacteroidota</taxon>
        <taxon>Flavobacteriia</taxon>
        <taxon>Flavobacteriales</taxon>
        <taxon>Flavobacteriaceae</taxon>
        <taxon>Flavobacterium</taxon>
    </lineage>
</organism>
<dbReference type="InterPro" id="IPR055163">
    <property type="entry name" value="ALK/LTK-like_GRD"/>
</dbReference>
<dbReference type="EMBL" id="PQNY01000001">
    <property type="protein sequence ID" value="POS03051.1"/>
    <property type="molecule type" value="Genomic_DNA"/>
</dbReference>
<evidence type="ECO:0000256" key="4">
    <source>
        <dbReference type="ARBA" id="ARBA00022679"/>
    </source>
</evidence>
<dbReference type="RefSeq" id="WP_103724796.1">
    <property type="nucleotide sequence ID" value="NZ_PQNY01000001.1"/>
</dbReference>
<evidence type="ECO:0000256" key="8">
    <source>
        <dbReference type="ARBA" id="ARBA00022777"/>
    </source>
</evidence>
<keyword evidence="6" id="KW-0732">Signal</keyword>
<evidence type="ECO:0000256" key="10">
    <source>
        <dbReference type="ARBA" id="ARBA00022989"/>
    </source>
</evidence>
<evidence type="ECO:0000256" key="6">
    <source>
        <dbReference type="ARBA" id="ARBA00022729"/>
    </source>
</evidence>
<keyword evidence="14" id="KW-0675">Receptor</keyword>
<reference evidence="17 18" key="1">
    <citation type="submission" date="2018-01" db="EMBL/GenBank/DDBJ databases">
        <title>Genomic Encyclopedia of Type Strains, Phase I: the one thousand microbial genomes (KMG-I) project.</title>
        <authorList>
            <person name="Goeker M."/>
        </authorList>
    </citation>
    <scope>NUCLEOTIDE SEQUENCE [LARGE SCALE GENOMIC DNA]</scope>
    <source>
        <strain evidence="17 18">DSM 17960</strain>
    </source>
</reference>
<evidence type="ECO:0000256" key="5">
    <source>
        <dbReference type="ARBA" id="ARBA00022692"/>
    </source>
</evidence>
<evidence type="ECO:0000256" key="13">
    <source>
        <dbReference type="ARBA" id="ARBA00023157"/>
    </source>
</evidence>
<keyword evidence="13" id="KW-1015">Disulfide bond</keyword>
<evidence type="ECO:0000259" key="16">
    <source>
        <dbReference type="Pfam" id="PF12810"/>
    </source>
</evidence>
<protein>
    <recommendedName>
        <fullName evidence="2">receptor protein-tyrosine kinase</fullName>
        <ecNumber evidence="2">2.7.10.1</ecNumber>
    </recommendedName>
</protein>
<accession>A0A2S4NBH8</accession>
<keyword evidence="5" id="KW-0812">Transmembrane</keyword>
<evidence type="ECO:0000256" key="9">
    <source>
        <dbReference type="ARBA" id="ARBA00022840"/>
    </source>
</evidence>
<evidence type="ECO:0000256" key="1">
    <source>
        <dbReference type="ARBA" id="ARBA00004251"/>
    </source>
</evidence>
<keyword evidence="3" id="KW-1003">Cell membrane</keyword>
<keyword evidence="10" id="KW-1133">Transmembrane helix</keyword>
<dbReference type="AlphaFoldDB" id="A0A2S4NBH8"/>
<keyword evidence="8" id="KW-0418">Kinase</keyword>
<gene>
    <name evidence="17" type="ORF">Q361_101152</name>
</gene>
<evidence type="ECO:0000256" key="14">
    <source>
        <dbReference type="ARBA" id="ARBA00023170"/>
    </source>
</evidence>
<keyword evidence="12" id="KW-0829">Tyrosine-protein kinase</keyword>
<proteinExistence type="predicted"/>
<evidence type="ECO:0000256" key="12">
    <source>
        <dbReference type="ARBA" id="ARBA00023137"/>
    </source>
</evidence>
<dbReference type="GO" id="GO:0004714">
    <property type="term" value="F:transmembrane receptor protein tyrosine kinase activity"/>
    <property type="evidence" value="ECO:0007669"/>
    <property type="project" value="UniProtKB-EC"/>
</dbReference>
<dbReference type="Pfam" id="PF12810">
    <property type="entry name" value="ALK_LTK_GRD"/>
    <property type="match status" value="1"/>
</dbReference>
<dbReference type="GO" id="GO:0005886">
    <property type="term" value="C:plasma membrane"/>
    <property type="evidence" value="ECO:0007669"/>
    <property type="project" value="UniProtKB-SubCell"/>
</dbReference>
<keyword evidence="11" id="KW-0472">Membrane</keyword>
<keyword evidence="4" id="KW-0808">Transferase</keyword>
<keyword evidence="9" id="KW-0067">ATP-binding</keyword>
<dbReference type="OrthoDB" id="581140at2"/>
<feature type="domain" description="ALK/LTK-like glycine-rich" evidence="16">
    <location>
        <begin position="122"/>
        <end position="329"/>
    </location>
</feature>
<evidence type="ECO:0000313" key="17">
    <source>
        <dbReference type="EMBL" id="POS03051.1"/>
    </source>
</evidence>
<dbReference type="GO" id="GO:0005524">
    <property type="term" value="F:ATP binding"/>
    <property type="evidence" value="ECO:0007669"/>
    <property type="project" value="UniProtKB-KW"/>
</dbReference>
<comment type="caution">
    <text evidence="17">The sequence shown here is derived from an EMBL/GenBank/DDBJ whole genome shotgun (WGS) entry which is preliminary data.</text>
</comment>
<evidence type="ECO:0000256" key="11">
    <source>
        <dbReference type="ARBA" id="ARBA00023136"/>
    </source>
</evidence>
<evidence type="ECO:0000256" key="15">
    <source>
        <dbReference type="ARBA" id="ARBA00023180"/>
    </source>
</evidence>
<keyword evidence="18" id="KW-1185">Reference proteome</keyword>
<keyword evidence="15" id="KW-0325">Glycoprotein</keyword>
<name>A0A2S4NBH8_9FLAO</name>
<keyword evidence="7" id="KW-0547">Nucleotide-binding</keyword>
<evidence type="ECO:0000256" key="2">
    <source>
        <dbReference type="ARBA" id="ARBA00011902"/>
    </source>
</evidence>
<dbReference type="EC" id="2.7.10.1" evidence="2"/>
<sequence length="375" mass="36095">MKHYNLLLFFWVQIAFSQIGIGTTSPDASAILDIQSSTNNQGVLLPRLTKAQIEAIVSPATGLMVYCTTTNKIAVNAGTPSSPSWKQLVYENLGSLGFKNVYSYTGSDQSFTVPAGVTSLNVKIWGAGGGGSYGSGGSGAFISGTLTVTPGQTLIIAVGKGGAYSTSGVAGGYGGGASSGPGGGSGGGYSGIFNNSVSLTNTLVICGGGGGGGYFDFSTYGGGGGATTGISAGNYSASYTGGTGGTTSTGGAGGIYNGSPTNPRNGTAGTALQGGSGNAAYSYGGGGGGGGYYGGGGGYGGNSPSFYSSGGGGGSSYYSGSFTLSSNVAGNIDTSGNIVYPPSNTDPDYITGIAIGGGVPSGTEPGGNGLVVISY</sequence>
<evidence type="ECO:0000256" key="3">
    <source>
        <dbReference type="ARBA" id="ARBA00022475"/>
    </source>
</evidence>
<evidence type="ECO:0000256" key="7">
    <source>
        <dbReference type="ARBA" id="ARBA00022741"/>
    </source>
</evidence>
<dbReference type="Proteomes" id="UP000237056">
    <property type="component" value="Unassembled WGS sequence"/>
</dbReference>
<evidence type="ECO:0000313" key="18">
    <source>
        <dbReference type="Proteomes" id="UP000237056"/>
    </source>
</evidence>